<dbReference type="GO" id="GO:0005525">
    <property type="term" value="F:GTP binding"/>
    <property type="evidence" value="ECO:0007669"/>
    <property type="project" value="UniProtKB-UniRule"/>
</dbReference>
<dbReference type="SUPFAM" id="SSF52540">
    <property type="entry name" value="P-loop containing nucleoside triphosphate hydrolases"/>
    <property type="match status" value="2"/>
</dbReference>
<accession>A0A0L8V896</accession>
<feature type="binding site" evidence="8">
    <location>
        <begin position="229"/>
        <end position="233"/>
    </location>
    <ligand>
        <name>GTP</name>
        <dbReference type="ChEBI" id="CHEBI:37565"/>
        <label>2</label>
    </ligand>
</feature>
<feature type="binding site" evidence="8">
    <location>
        <begin position="182"/>
        <end position="189"/>
    </location>
    <ligand>
        <name>GTP</name>
        <dbReference type="ChEBI" id="CHEBI:37565"/>
        <label>2</label>
    </ligand>
</feature>
<dbReference type="HAMAP" id="MF_00195">
    <property type="entry name" value="GTPase_Der"/>
    <property type="match status" value="1"/>
</dbReference>
<dbReference type="PRINTS" id="PR00326">
    <property type="entry name" value="GTP1OBG"/>
</dbReference>
<dbReference type="FunFam" id="3.40.50.300:FF:000040">
    <property type="entry name" value="GTPase Der"/>
    <property type="match status" value="1"/>
</dbReference>
<dbReference type="NCBIfam" id="TIGR00231">
    <property type="entry name" value="small_GTP"/>
    <property type="match status" value="2"/>
</dbReference>
<evidence type="ECO:0000256" key="9">
    <source>
        <dbReference type="PROSITE-ProRule" id="PRU01049"/>
    </source>
</evidence>
<keyword evidence="4 10" id="KW-0677">Repeat</keyword>
<keyword evidence="6 8" id="KW-0342">GTP-binding</keyword>
<dbReference type="RefSeq" id="WP_053184089.1">
    <property type="nucleotide sequence ID" value="NZ_LGIA01000161.1"/>
</dbReference>
<dbReference type="Pfam" id="PF01926">
    <property type="entry name" value="MMR_HSR1"/>
    <property type="match status" value="2"/>
</dbReference>
<dbReference type="InterPro" id="IPR005225">
    <property type="entry name" value="Small_GTP-bd"/>
</dbReference>
<dbReference type="Gene3D" id="3.40.50.300">
    <property type="entry name" value="P-loop containing nucleotide triphosphate hydrolases"/>
    <property type="match status" value="2"/>
</dbReference>
<dbReference type="InterPro" id="IPR032859">
    <property type="entry name" value="KH_dom-like"/>
</dbReference>
<feature type="domain" description="EngA-type G" evidence="11">
    <location>
        <begin position="176"/>
        <end position="351"/>
    </location>
</feature>
<name>A0A0L8V896_9BACT</name>
<keyword evidence="5 8" id="KW-0547">Nucleotide-binding</keyword>
<evidence type="ECO:0000256" key="6">
    <source>
        <dbReference type="ARBA" id="ARBA00023134"/>
    </source>
</evidence>
<evidence type="ECO:0000313" key="13">
    <source>
        <dbReference type="Proteomes" id="UP000036958"/>
    </source>
</evidence>
<protein>
    <recommendedName>
        <fullName evidence="2 8">GTPase Der</fullName>
    </recommendedName>
    <alternativeName>
        <fullName evidence="7 8">GTP-binding protein EngA</fullName>
    </alternativeName>
</protein>
<comment type="function">
    <text evidence="8 10">GTPase that plays an essential role in the late steps of ribosome biogenesis.</text>
</comment>
<organism evidence="12 13">
    <name type="scientific">Sunxiuqinia dokdonensis</name>
    <dbReference type="NCBI Taxonomy" id="1409788"/>
    <lineage>
        <taxon>Bacteria</taxon>
        <taxon>Pseudomonadati</taxon>
        <taxon>Bacteroidota</taxon>
        <taxon>Bacteroidia</taxon>
        <taxon>Marinilabiliales</taxon>
        <taxon>Prolixibacteraceae</taxon>
        <taxon>Sunxiuqinia</taxon>
    </lineage>
</organism>
<dbReference type="GO" id="GO:0043022">
    <property type="term" value="F:ribosome binding"/>
    <property type="evidence" value="ECO:0007669"/>
    <property type="project" value="TreeGrafter"/>
</dbReference>
<comment type="subunit">
    <text evidence="8">Associates with the 50S ribosomal subunit.</text>
</comment>
<comment type="similarity">
    <text evidence="1 8 9 10">Belongs to the TRAFAC class TrmE-Era-EngA-EngB-Septin-like GTPase superfamily. EngA (Der) GTPase family.</text>
</comment>
<comment type="caution">
    <text evidence="12">The sequence shown here is derived from an EMBL/GenBank/DDBJ whole genome shotgun (WGS) entry which is preliminary data.</text>
</comment>
<dbReference type="Proteomes" id="UP000036958">
    <property type="component" value="Unassembled WGS sequence"/>
</dbReference>
<dbReference type="PANTHER" id="PTHR43834:SF6">
    <property type="entry name" value="GTPASE DER"/>
    <property type="match status" value="1"/>
</dbReference>
<feature type="binding site" evidence="8">
    <location>
        <begin position="119"/>
        <end position="122"/>
    </location>
    <ligand>
        <name>GTP</name>
        <dbReference type="ChEBI" id="CHEBI:37565"/>
        <label>1</label>
    </ligand>
</feature>
<dbReference type="InterPro" id="IPR015946">
    <property type="entry name" value="KH_dom-like_a/b"/>
</dbReference>
<dbReference type="NCBIfam" id="TIGR03594">
    <property type="entry name" value="GTPase_EngA"/>
    <property type="match status" value="1"/>
</dbReference>
<feature type="domain" description="EngA-type G" evidence="11">
    <location>
        <begin position="3"/>
        <end position="167"/>
    </location>
</feature>
<evidence type="ECO:0000256" key="3">
    <source>
        <dbReference type="ARBA" id="ARBA00022517"/>
    </source>
</evidence>
<dbReference type="OrthoDB" id="9805918at2"/>
<evidence type="ECO:0000256" key="2">
    <source>
        <dbReference type="ARBA" id="ARBA00020953"/>
    </source>
</evidence>
<evidence type="ECO:0000256" key="1">
    <source>
        <dbReference type="ARBA" id="ARBA00008279"/>
    </source>
</evidence>
<dbReference type="CDD" id="cd01894">
    <property type="entry name" value="EngA1"/>
    <property type="match status" value="1"/>
</dbReference>
<dbReference type="FunFam" id="3.30.300.20:FF:000004">
    <property type="entry name" value="GTPase Der"/>
    <property type="match status" value="1"/>
</dbReference>
<dbReference type="InterPro" id="IPR027417">
    <property type="entry name" value="P-loop_NTPase"/>
</dbReference>
<evidence type="ECO:0000313" key="12">
    <source>
        <dbReference type="EMBL" id="KOH44432.1"/>
    </source>
</evidence>
<evidence type="ECO:0000256" key="5">
    <source>
        <dbReference type="ARBA" id="ARBA00022741"/>
    </source>
</evidence>
<dbReference type="PROSITE" id="PS51712">
    <property type="entry name" value="G_ENGA"/>
    <property type="match status" value="2"/>
</dbReference>
<gene>
    <name evidence="8" type="primary">der</name>
    <name evidence="12" type="ORF">NC99_26620</name>
</gene>
<keyword evidence="3 8" id="KW-0690">Ribosome biogenesis</keyword>
<dbReference type="InterPro" id="IPR006073">
    <property type="entry name" value="GTP-bd"/>
</dbReference>
<dbReference type="InterPro" id="IPR031166">
    <property type="entry name" value="G_ENGA"/>
</dbReference>
<dbReference type="FunFam" id="3.40.50.300:FF:000953">
    <property type="entry name" value="GTPase Der"/>
    <property type="match status" value="1"/>
</dbReference>
<dbReference type="Gene3D" id="3.30.300.20">
    <property type="match status" value="1"/>
</dbReference>
<evidence type="ECO:0000256" key="8">
    <source>
        <dbReference type="HAMAP-Rule" id="MF_00195"/>
    </source>
</evidence>
<feature type="binding site" evidence="8">
    <location>
        <begin position="9"/>
        <end position="16"/>
    </location>
    <ligand>
        <name>GTP</name>
        <dbReference type="ChEBI" id="CHEBI:37565"/>
        <label>1</label>
    </ligand>
</feature>
<dbReference type="AlphaFoldDB" id="A0A0L8V896"/>
<dbReference type="CDD" id="cd01895">
    <property type="entry name" value="EngA2"/>
    <property type="match status" value="1"/>
</dbReference>
<dbReference type="Pfam" id="PF14714">
    <property type="entry name" value="KH_dom-like"/>
    <property type="match status" value="1"/>
</dbReference>
<feature type="binding site" evidence="8">
    <location>
        <begin position="294"/>
        <end position="297"/>
    </location>
    <ligand>
        <name>GTP</name>
        <dbReference type="ChEBI" id="CHEBI:37565"/>
        <label>2</label>
    </ligand>
</feature>
<dbReference type="PATRIC" id="fig|1409788.3.peg.2746"/>
<dbReference type="STRING" id="1409788.NC99_26620"/>
<feature type="binding site" evidence="8">
    <location>
        <begin position="56"/>
        <end position="60"/>
    </location>
    <ligand>
        <name>GTP</name>
        <dbReference type="ChEBI" id="CHEBI:37565"/>
        <label>1</label>
    </ligand>
</feature>
<sequence>MSNIVAIVGRPNVGKSTLFNRLVESRKAIVDEVSGVTRDRNYGKSTWNGKDFSVIDTGGYVTNSEDVFEEEIRKQVHLAIEEADVIIFAVDVEGGITDLDQAVASILRRAKKPVFLAVNKVDNHQRIMDSHEFYGLGLGDLYCISAMTGSGTGELLDAVVKNFTKDQEVEVEEGVPKFAVVGRPNVGKSSFINALTGVERNIVTEVAGTTRDAINTRYTKYGHDFYLVDTAGLRKKGKVHEDLEFYSVLRSVRSIEDSDVCMLLIDATRGVESQDVNIFNLMIRNKKGVVILVNKWDLIEKDNASVKKFTEQIHERIAPFVDVPIIFMSALTKQRIFKALEAAIEVYENRQQKLKTSKLNEVLLEAIERYPPPSIKGKYIKIKYVTQLPSPTPSFALFANLPQYIKEPYRRYIENQIRENFNFSGVPLQIFFRKK</sequence>
<evidence type="ECO:0000256" key="4">
    <source>
        <dbReference type="ARBA" id="ARBA00022737"/>
    </source>
</evidence>
<reference evidence="13" key="1">
    <citation type="submission" date="2015-07" db="EMBL/GenBank/DDBJ databases">
        <title>Genome sequencing of Sunxiuqinia dokdonensis strain SK.</title>
        <authorList>
            <person name="Ahn S."/>
            <person name="Kim B.-C."/>
        </authorList>
    </citation>
    <scope>NUCLEOTIDE SEQUENCE [LARGE SCALE GENOMIC DNA]</scope>
    <source>
        <strain evidence="13">SK</strain>
    </source>
</reference>
<evidence type="ECO:0000256" key="10">
    <source>
        <dbReference type="RuleBase" id="RU004481"/>
    </source>
</evidence>
<dbReference type="PANTHER" id="PTHR43834">
    <property type="entry name" value="GTPASE DER"/>
    <property type="match status" value="1"/>
</dbReference>
<evidence type="ECO:0000259" key="11">
    <source>
        <dbReference type="PROSITE" id="PS51712"/>
    </source>
</evidence>
<dbReference type="PIRSF" id="PIRSF006485">
    <property type="entry name" value="GTP-binding_EngA"/>
    <property type="match status" value="1"/>
</dbReference>
<dbReference type="GO" id="GO:0042254">
    <property type="term" value="P:ribosome biogenesis"/>
    <property type="evidence" value="ECO:0007669"/>
    <property type="project" value="UniProtKB-KW"/>
</dbReference>
<evidence type="ECO:0000256" key="7">
    <source>
        <dbReference type="ARBA" id="ARBA00032345"/>
    </source>
</evidence>
<proteinExistence type="inferred from homology"/>
<dbReference type="InterPro" id="IPR016484">
    <property type="entry name" value="GTPase_Der"/>
</dbReference>
<dbReference type="EMBL" id="LGIA01000161">
    <property type="protein sequence ID" value="KOH44432.1"/>
    <property type="molecule type" value="Genomic_DNA"/>
</dbReference>
<keyword evidence="13" id="KW-1185">Reference proteome</keyword>